<accession>A0A8J5ZX70</accession>
<keyword evidence="6" id="KW-0539">Nucleus</keyword>
<dbReference type="OrthoDB" id="9885925at2759"/>
<evidence type="ECO:0000256" key="8">
    <source>
        <dbReference type="SAM" id="MobiDB-lite"/>
    </source>
</evidence>
<keyword evidence="5" id="KW-0862">Zinc</keyword>
<dbReference type="GO" id="GO:0000981">
    <property type="term" value="F:DNA-binding transcription factor activity, RNA polymerase II-specific"/>
    <property type="evidence" value="ECO:0007669"/>
    <property type="project" value="TreeGrafter"/>
</dbReference>
<dbReference type="Gene3D" id="3.30.160.60">
    <property type="entry name" value="Classic Zinc Finger"/>
    <property type="match status" value="4"/>
</dbReference>
<feature type="domain" description="C2H2-type" evidence="9">
    <location>
        <begin position="821"/>
        <end position="848"/>
    </location>
</feature>
<evidence type="ECO:0000256" key="5">
    <source>
        <dbReference type="ARBA" id="ARBA00022833"/>
    </source>
</evidence>
<dbReference type="InterPro" id="IPR013087">
    <property type="entry name" value="Znf_C2H2_type"/>
</dbReference>
<dbReference type="Proteomes" id="UP000700334">
    <property type="component" value="Unassembled WGS sequence"/>
</dbReference>
<evidence type="ECO:0000256" key="1">
    <source>
        <dbReference type="ARBA" id="ARBA00004123"/>
    </source>
</evidence>
<name>A0A8J5ZX70_GALPY</name>
<feature type="domain" description="C2H2-type" evidence="9">
    <location>
        <begin position="877"/>
        <end position="902"/>
    </location>
</feature>
<feature type="domain" description="C2H2-type" evidence="9">
    <location>
        <begin position="795"/>
        <end position="820"/>
    </location>
</feature>
<evidence type="ECO:0000313" key="11">
    <source>
        <dbReference type="Proteomes" id="UP000700334"/>
    </source>
</evidence>
<keyword evidence="3" id="KW-0677">Repeat</keyword>
<feature type="non-terminal residue" evidence="10">
    <location>
        <position position="1"/>
    </location>
</feature>
<dbReference type="SMART" id="SM00355">
    <property type="entry name" value="ZnF_C2H2"/>
    <property type="match status" value="4"/>
</dbReference>
<comment type="caution">
    <text evidence="10">The sequence shown here is derived from an EMBL/GenBank/DDBJ whole genome shotgun (WGS) entry which is preliminary data.</text>
</comment>
<feature type="domain" description="C2H2-type" evidence="9">
    <location>
        <begin position="849"/>
        <end position="876"/>
    </location>
</feature>
<evidence type="ECO:0000313" key="10">
    <source>
        <dbReference type="EMBL" id="KAG8511293.1"/>
    </source>
</evidence>
<dbReference type="PROSITE" id="PS00028">
    <property type="entry name" value="ZINC_FINGER_C2H2_1"/>
    <property type="match status" value="2"/>
</dbReference>
<feature type="region of interest" description="Disordered" evidence="8">
    <location>
        <begin position="898"/>
        <end position="920"/>
    </location>
</feature>
<dbReference type="PANTHER" id="PTHR24394:SF29">
    <property type="entry name" value="MYONEURIN"/>
    <property type="match status" value="1"/>
</dbReference>
<dbReference type="GO" id="GO:0005634">
    <property type="term" value="C:nucleus"/>
    <property type="evidence" value="ECO:0007669"/>
    <property type="project" value="UniProtKB-SubCell"/>
</dbReference>
<keyword evidence="4 7" id="KW-0863">Zinc-finger</keyword>
<dbReference type="PROSITE" id="PS50157">
    <property type="entry name" value="ZINC_FINGER_C2H2_2"/>
    <property type="match status" value="4"/>
</dbReference>
<evidence type="ECO:0000256" key="4">
    <source>
        <dbReference type="ARBA" id="ARBA00022771"/>
    </source>
</evidence>
<dbReference type="FunFam" id="3.30.160.60:FF:000100">
    <property type="entry name" value="Zinc finger 45-like"/>
    <property type="match status" value="2"/>
</dbReference>
<proteinExistence type="predicted"/>
<dbReference type="FunFam" id="3.30.160.60:FF:000446">
    <property type="entry name" value="Zinc finger protein"/>
    <property type="match status" value="1"/>
</dbReference>
<feature type="compositionally biased region" description="Polar residues" evidence="8">
    <location>
        <begin position="670"/>
        <end position="684"/>
    </location>
</feature>
<organism evidence="10 11">
    <name type="scientific">Galemys pyrenaicus</name>
    <name type="common">Iberian desman</name>
    <name type="synonym">Pyrenean desman</name>
    <dbReference type="NCBI Taxonomy" id="202257"/>
    <lineage>
        <taxon>Eukaryota</taxon>
        <taxon>Metazoa</taxon>
        <taxon>Chordata</taxon>
        <taxon>Craniata</taxon>
        <taxon>Vertebrata</taxon>
        <taxon>Euteleostomi</taxon>
        <taxon>Mammalia</taxon>
        <taxon>Eutheria</taxon>
        <taxon>Laurasiatheria</taxon>
        <taxon>Eulipotyphla</taxon>
        <taxon>Talpidae</taxon>
        <taxon>Galemys</taxon>
    </lineage>
</organism>
<evidence type="ECO:0000256" key="3">
    <source>
        <dbReference type="ARBA" id="ARBA00022737"/>
    </source>
</evidence>
<evidence type="ECO:0000256" key="6">
    <source>
        <dbReference type="ARBA" id="ARBA00023242"/>
    </source>
</evidence>
<feature type="region of interest" description="Disordered" evidence="8">
    <location>
        <begin position="1"/>
        <end position="22"/>
    </location>
</feature>
<keyword evidence="2" id="KW-0479">Metal-binding</keyword>
<feature type="region of interest" description="Disordered" evidence="8">
    <location>
        <begin position="1805"/>
        <end position="1848"/>
    </location>
</feature>
<dbReference type="PANTHER" id="PTHR24394">
    <property type="entry name" value="ZINC FINGER PROTEIN"/>
    <property type="match status" value="1"/>
</dbReference>
<dbReference type="InterPro" id="IPR036236">
    <property type="entry name" value="Znf_C2H2_sf"/>
</dbReference>
<feature type="region of interest" description="Disordered" evidence="8">
    <location>
        <begin position="1203"/>
        <end position="1224"/>
    </location>
</feature>
<evidence type="ECO:0000256" key="2">
    <source>
        <dbReference type="ARBA" id="ARBA00022723"/>
    </source>
</evidence>
<evidence type="ECO:0000259" key="9">
    <source>
        <dbReference type="PROSITE" id="PS50157"/>
    </source>
</evidence>
<feature type="non-terminal residue" evidence="10">
    <location>
        <position position="2534"/>
    </location>
</feature>
<dbReference type="GO" id="GO:0008270">
    <property type="term" value="F:zinc ion binding"/>
    <property type="evidence" value="ECO:0007669"/>
    <property type="project" value="UniProtKB-KW"/>
</dbReference>
<reference evidence="10" key="1">
    <citation type="journal article" date="2021" name="Evol. Appl.">
        <title>The genome of the Pyrenean desman and the effects of bottlenecks and inbreeding on the genomic landscape of an endangered species.</title>
        <authorList>
            <person name="Escoda L."/>
            <person name="Castresana J."/>
        </authorList>
    </citation>
    <scope>NUCLEOTIDE SEQUENCE</scope>
    <source>
        <strain evidence="10">IBE-C5619</strain>
    </source>
</reference>
<sequence length="2534" mass="271644">ISKIEDYLPPASQHGNVENSEEQCRGHKTYANAFQQSRNNYLLRKSHSKFDVRAESMKLTLTLVKQNRSYEIKNATNGSRAGKSFLHANCREGQPEISLPESQKRNSRKSHTSVVLRERNVANSISVPALSVAARTLSDIPGLLAGKNVILVGQPVASGTSSGDSSSFSWDGDLTSAVNVLGDAHCGPLSPLSLDPGLKPVPAFPYVLCPTWPQPAYAAWAQTYCLPRPRGHRRRRGAPGRLSCAAAVGAGWVPGGAGCRQSPRESGARSLGWGWRVEVCVVTRLFRTWDRGSRAAGTELEAFKGRRPTRVWGDTDARVRGWGPGVPTAMEGVGVLPLVPASGCGAVFGQTCVTRVRGPSWVWGHGTAPEAARGFWGDKGCGKAARTHPGWSGVGVPRGLGGGTLGDGPHRVWGLDALAQAMASPTCPPCAGYRARQPEWFCRVDGGELPWTMDREMHFHACSETSNDEACVQEPLQEESQECCLGQYSEHSSRADAALKSLDHPASGENPGLLSSHRKSVSSALASITQSRGCEVTDGTDRTGDSFLCAGQEQCPPEVKPPENRKLVITNLNNVNPMTTAEPAVSPKTTLNTTGLLAHRGVVLVGQPVARGAPAGLNSRFVHAGNFMNAVNVVVPSGISCYRAHQPEWLCRVEGGEYPWTMDREMHCSSLSGTSNAESHVQEPSQEESRGCSLGWRREHSSRADAAPRGSDRPASGGRPGLLSAHRKSSDLALVTRSGGDVTSAAGPAGGGAFCLPPTQDPRQPDVKLPENRKLIISKSQFVSPQNTRKIKKPLVCRDCGRAFFRDYTVHMRSHSGAKPFVCGVCGRGFLYKGSCKVHMWSHTGEKPFLCGCCGKGFMSKGNCKVHMRVHAGKKPFVCSQCGKRFITRPDLHKRVHAREKGGGSVRVDGRPTAQHGPPSTRMALTKNTLVNSVTVPMPSVLPVPVASVAPGASFNFPGLLAGRSVVLVGQPVARGAPAGLSSGFAQGGNLKNTVNVVVPSAINYVLLYVPGNQSPLHLVTDCRHEGCSGSKTGRPRLEESGGLECPGCSPGLQGLSGEQALQRTVLLQEHLSEYPLPGHLSMSCSQGKYWDLRSSRNPDDSHTLAGECWRGPAPWAQTYCLLRPRGQRSLRGVPGLLSLAAAVGAGSVPGPGWRLLEPAGKRSSAPRVGVGRVRQCAGRAEVGFSKWRFVCDAETRGALRPDVGSEGRSAAPAWGLRDTDAGVRGRGPGVPTAMEGVGVMPLATASGCGGVSWERQLAPHPESDFEAIRTLPPETLSHALAKIDLREVNHMVKAHIRARVTGGGAGDVSGGYNEVTAAGVSDICDVSPVTSVSEVGFDVFEVTKPTSLTHSPGYEGESSRGRRKGNCRLGSTQATLFPMGLCYDSVRTSVEPPKRLVRPKRLVDHHEHIPLPCSLRDFLTPQCVLEVNDIECKWRELGNVLSRHPVPCTGIINLSKIDDHLSEHLGKESKENSLEPWHEHILFQNTVHQSTNYFVLRENHDLFDLHRKRMTSNLTSAKQSKSCETKKPAEFIGDGKSFLHENHKQCQPEINLSESQKLSTKSQTSIVLTKKTLVNSVAMPMSSVTPETSINITGLLADRNVVLMRQPVARRTKDSGEQNNRPMVLRREARWLDDVPVIHLHAAHLVKNLIHLSKSPVHILLIKKILGTGHAVAVSGHPETPGEEIHVCGRAPSLSQGPRAETTIQNLTAQDEGPGTPQVLPSVSLSWLENNLDRPCLPCDAGDSKCTQVLGKVLPVAPSPAAAHLWLLVPNLLRRFRTFAFQHGCRQGARALGADILPPAAARAAQSAGRSRPFRPPLAQARTRGRAGGCWSPRESRARPGGWVSGESVSAQVGPKLGFESGGLCCDAGTRGALGPDVEWESRRRRGAGGVSGVAAPEGAFRAPDAGVRGWGPGIPMRWRASGSSPWSRRGCGGVSGETCVTRAWRPSPRLLGGGAAAEAVRGWAGGLGVCRRVTDPGAGGAAAPSRGRTRGLRGVGQLGSACGRPGRRSPALGLLSPVCTRSALERRRVAVSLVFVSPLLRWIQVYGVPAQPPATPQPPSRPPSTRSVTIHTATRQPATYHPASYPAASHPPAGKALRAELGVVGLGLEGMCRSWGSPAPTGPDSCSKSIEGGGRSLGTWDQPLARLRFGSSRQNRPRGHTQGAAPVGSCQWPFHAQLLKALECLWCSEVVESQPPLWPPRGYEGDSARGHQKGKYRAGALRLLHPLSCEMLAPSRVVAGPRLPLQLPPAFWTAETGPPSLQRSLELGITVTPAPLRQAQPSGNALAFINLSLVSCDKKHLFHVSVNLWECTPTPTADYNRESSNISKFDDHLSEHLKKESMENVPEPWYKQSTFENTVHQSTNHFVLRENHDLFDLHRKCMTSNLTSAKQSKSCETKKPAEFIGDGKSFLHENHKQCQPEINLPASQKLISTKVEIPPSEKHGSSQASVVVQEKKVVNSVALPMSSLAPQTSLNVTGLLADRNVVLVGQPVARGASSGNNSMFAQDGNLTNAVNVVVPSVINCILYYVTEN</sequence>
<dbReference type="EMBL" id="JAGFMF010011844">
    <property type="protein sequence ID" value="KAG8511293.1"/>
    <property type="molecule type" value="Genomic_DNA"/>
</dbReference>
<dbReference type="SUPFAM" id="SSF57667">
    <property type="entry name" value="beta-beta-alpha zinc fingers"/>
    <property type="match status" value="2"/>
</dbReference>
<evidence type="ECO:0000256" key="7">
    <source>
        <dbReference type="PROSITE-ProRule" id="PRU00042"/>
    </source>
</evidence>
<gene>
    <name evidence="10" type="ORF">J0S82_008775</name>
</gene>
<protein>
    <submittedName>
        <fullName evidence="10">Zinc finger protein 350</fullName>
    </submittedName>
</protein>
<feature type="region of interest" description="Disordered" evidence="8">
    <location>
        <begin position="670"/>
        <end position="766"/>
    </location>
</feature>
<keyword evidence="11" id="KW-1185">Reference proteome</keyword>
<comment type="subcellular location">
    <subcellularLocation>
        <location evidence="1">Nucleus</location>
    </subcellularLocation>
</comment>